<organism evidence="1 2">
    <name type="scientific">Pyxidicoccus fallax</name>
    <dbReference type="NCBI Taxonomy" id="394095"/>
    <lineage>
        <taxon>Bacteria</taxon>
        <taxon>Pseudomonadati</taxon>
        <taxon>Myxococcota</taxon>
        <taxon>Myxococcia</taxon>
        <taxon>Myxococcales</taxon>
        <taxon>Cystobacterineae</taxon>
        <taxon>Myxococcaceae</taxon>
        <taxon>Pyxidicoccus</taxon>
    </lineage>
</organism>
<dbReference type="RefSeq" id="WP_169348038.1">
    <property type="nucleotide sequence ID" value="NZ_JABBJJ010000153.1"/>
</dbReference>
<keyword evidence="2" id="KW-1185">Reference proteome</keyword>
<proteinExistence type="predicted"/>
<evidence type="ECO:0000313" key="1">
    <source>
        <dbReference type="EMBL" id="NMO18776.1"/>
    </source>
</evidence>
<accession>A0A848LM06</accession>
<name>A0A848LM06_9BACT</name>
<comment type="caution">
    <text evidence="1">The sequence shown here is derived from an EMBL/GenBank/DDBJ whole genome shotgun (WGS) entry which is preliminary data.</text>
</comment>
<evidence type="ECO:0000313" key="2">
    <source>
        <dbReference type="Proteomes" id="UP000518300"/>
    </source>
</evidence>
<reference evidence="1 2" key="1">
    <citation type="submission" date="2020-04" db="EMBL/GenBank/DDBJ databases">
        <title>Draft genome of Pyxidicoccus fallax type strain.</title>
        <authorList>
            <person name="Whitworth D.E."/>
        </authorList>
    </citation>
    <scope>NUCLEOTIDE SEQUENCE [LARGE SCALE GENOMIC DNA]</scope>
    <source>
        <strain evidence="1 2">DSM 14698</strain>
    </source>
</reference>
<dbReference type="AlphaFoldDB" id="A0A848LM06"/>
<dbReference type="Proteomes" id="UP000518300">
    <property type="component" value="Unassembled WGS sequence"/>
</dbReference>
<dbReference type="EMBL" id="JABBJJ010000153">
    <property type="protein sequence ID" value="NMO18776.1"/>
    <property type="molecule type" value="Genomic_DNA"/>
</dbReference>
<gene>
    <name evidence="1" type="ORF">HG543_28500</name>
</gene>
<protein>
    <submittedName>
        <fullName evidence="1">Uncharacterized protein</fullName>
    </submittedName>
</protein>
<sequence>MNGLSSKIVAETNVLAAEYRRKFIGDPEGELRAWLEIAARREALVYYVYSEAQRHERLPNSESGAERAAWDTLTEIWQQEAKHKELTRARLASGLMSLGNGPLSPAWLQVIGEVEGRMLCRLTPARPSLGQTLARLFLMAGAAIAPGAVPSFARELDTMNARAFFELAATLELTAKQAYWRMGELLKELLAKREEPSVQLQGLQRELHLTYDDEDFHERAFLWMTTWMDAAGRFKRGLSERECVQQIIDLLPQAPEPIRGTEPRENALYVVTDGGVGALAKRHGIELVVVPKE</sequence>